<feature type="domain" description="Major facilitator superfamily (MFS) profile" evidence="6">
    <location>
        <begin position="25"/>
        <end position="544"/>
    </location>
</feature>
<evidence type="ECO:0000313" key="8">
    <source>
        <dbReference type="Proteomes" id="UP000799766"/>
    </source>
</evidence>
<evidence type="ECO:0000256" key="5">
    <source>
        <dbReference type="SAM" id="Phobius"/>
    </source>
</evidence>
<evidence type="ECO:0000313" key="7">
    <source>
        <dbReference type="EMBL" id="KAF2461878.1"/>
    </source>
</evidence>
<dbReference type="Gene3D" id="1.20.1250.20">
    <property type="entry name" value="MFS general substrate transporter like domains"/>
    <property type="match status" value="2"/>
</dbReference>
<feature type="transmembrane region" description="Helical" evidence="5">
    <location>
        <begin position="93"/>
        <end position="111"/>
    </location>
</feature>
<feature type="transmembrane region" description="Helical" evidence="5">
    <location>
        <begin position="123"/>
        <end position="142"/>
    </location>
</feature>
<dbReference type="OrthoDB" id="433512at2759"/>
<proteinExistence type="predicted"/>
<feature type="transmembrane region" description="Helical" evidence="5">
    <location>
        <begin position="38"/>
        <end position="55"/>
    </location>
</feature>
<comment type="subcellular location">
    <subcellularLocation>
        <location evidence="1">Membrane</location>
        <topology evidence="1">Multi-pass membrane protein</topology>
    </subcellularLocation>
</comment>
<dbReference type="SUPFAM" id="SSF103473">
    <property type="entry name" value="MFS general substrate transporter"/>
    <property type="match status" value="1"/>
</dbReference>
<feature type="transmembrane region" description="Helical" evidence="5">
    <location>
        <begin position="67"/>
        <end position="87"/>
    </location>
</feature>
<keyword evidence="8" id="KW-1185">Reference proteome</keyword>
<keyword evidence="4 5" id="KW-0472">Membrane</keyword>
<dbReference type="InterPro" id="IPR005829">
    <property type="entry name" value="Sugar_transporter_CS"/>
</dbReference>
<feature type="transmembrane region" description="Helical" evidence="5">
    <location>
        <begin position="414"/>
        <end position="434"/>
    </location>
</feature>
<feature type="transmembrane region" description="Helical" evidence="5">
    <location>
        <begin position="313"/>
        <end position="333"/>
    </location>
</feature>
<dbReference type="Pfam" id="PF00083">
    <property type="entry name" value="Sugar_tr"/>
    <property type="match status" value="2"/>
</dbReference>
<evidence type="ECO:0000259" key="6">
    <source>
        <dbReference type="PROSITE" id="PS50850"/>
    </source>
</evidence>
<feature type="transmembrane region" description="Helical" evidence="5">
    <location>
        <begin position="208"/>
        <end position="231"/>
    </location>
</feature>
<dbReference type="InterPro" id="IPR005828">
    <property type="entry name" value="MFS_sugar_transport-like"/>
</dbReference>
<evidence type="ECO:0000256" key="1">
    <source>
        <dbReference type="ARBA" id="ARBA00004141"/>
    </source>
</evidence>
<keyword evidence="2 5" id="KW-0812">Transmembrane</keyword>
<accession>A0A6A6PD43</accession>
<evidence type="ECO:0000256" key="3">
    <source>
        <dbReference type="ARBA" id="ARBA00022989"/>
    </source>
</evidence>
<reference evidence="7" key="1">
    <citation type="journal article" date="2020" name="Stud. Mycol.">
        <title>101 Dothideomycetes genomes: a test case for predicting lifestyles and emergence of pathogens.</title>
        <authorList>
            <person name="Haridas S."/>
            <person name="Albert R."/>
            <person name="Binder M."/>
            <person name="Bloem J."/>
            <person name="Labutti K."/>
            <person name="Salamov A."/>
            <person name="Andreopoulos B."/>
            <person name="Baker S."/>
            <person name="Barry K."/>
            <person name="Bills G."/>
            <person name="Bluhm B."/>
            <person name="Cannon C."/>
            <person name="Castanera R."/>
            <person name="Culley D."/>
            <person name="Daum C."/>
            <person name="Ezra D."/>
            <person name="Gonzalez J."/>
            <person name="Henrissat B."/>
            <person name="Kuo A."/>
            <person name="Liang C."/>
            <person name="Lipzen A."/>
            <person name="Lutzoni F."/>
            <person name="Magnuson J."/>
            <person name="Mondo S."/>
            <person name="Nolan M."/>
            <person name="Ohm R."/>
            <person name="Pangilinan J."/>
            <person name="Park H.-J."/>
            <person name="Ramirez L."/>
            <person name="Alfaro M."/>
            <person name="Sun H."/>
            <person name="Tritt A."/>
            <person name="Yoshinaga Y."/>
            <person name="Zwiers L.-H."/>
            <person name="Turgeon B."/>
            <person name="Goodwin S."/>
            <person name="Spatafora J."/>
            <person name="Crous P."/>
            <person name="Grigoriev I."/>
        </authorList>
    </citation>
    <scope>NUCLEOTIDE SEQUENCE</scope>
    <source>
        <strain evidence="7">ATCC 16933</strain>
    </source>
</reference>
<feature type="transmembrane region" description="Helical" evidence="5">
    <location>
        <begin position="388"/>
        <end position="408"/>
    </location>
</feature>
<feature type="non-terminal residue" evidence="7">
    <location>
        <position position="1"/>
    </location>
</feature>
<feature type="transmembrane region" description="Helical" evidence="5">
    <location>
        <begin position="517"/>
        <end position="540"/>
    </location>
</feature>
<dbReference type="PROSITE" id="PS00217">
    <property type="entry name" value="SUGAR_TRANSPORT_2"/>
    <property type="match status" value="1"/>
</dbReference>
<evidence type="ECO:0000256" key="2">
    <source>
        <dbReference type="ARBA" id="ARBA00022692"/>
    </source>
</evidence>
<dbReference type="EMBL" id="MU001670">
    <property type="protein sequence ID" value="KAF2461878.1"/>
    <property type="molecule type" value="Genomic_DNA"/>
</dbReference>
<dbReference type="InterPro" id="IPR036259">
    <property type="entry name" value="MFS_trans_sf"/>
</dbReference>
<keyword evidence="3 5" id="KW-1133">Transmembrane helix</keyword>
<organism evidence="7 8">
    <name type="scientific">Lineolata rhizophorae</name>
    <dbReference type="NCBI Taxonomy" id="578093"/>
    <lineage>
        <taxon>Eukaryota</taxon>
        <taxon>Fungi</taxon>
        <taxon>Dikarya</taxon>
        <taxon>Ascomycota</taxon>
        <taxon>Pezizomycotina</taxon>
        <taxon>Dothideomycetes</taxon>
        <taxon>Dothideomycetes incertae sedis</taxon>
        <taxon>Lineolatales</taxon>
        <taxon>Lineolataceae</taxon>
        <taxon>Lineolata</taxon>
    </lineage>
</organism>
<feature type="transmembrane region" description="Helical" evidence="5">
    <location>
        <begin position="12"/>
        <end position="32"/>
    </location>
</feature>
<dbReference type="PANTHER" id="PTHR24064">
    <property type="entry name" value="SOLUTE CARRIER FAMILY 22 MEMBER"/>
    <property type="match status" value="1"/>
</dbReference>
<evidence type="ECO:0000256" key="4">
    <source>
        <dbReference type="ARBA" id="ARBA00023136"/>
    </source>
</evidence>
<protein>
    <submittedName>
        <fullName evidence="7">Inorganic phosphate transporter</fullName>
    </submittedName>
</protein>
<sequence length="586" mass="65143">LPQTRDQKRRHIVGTLDANGFNWLVWAVASSGFFTDSYNLFATNVVLPALAYVYWHEENSGGGNERIINVLTLTGSILGQLLFGFLADKYGRTRLYGIELVIVICSTIGVATSSNGFEGTMSIIAAISCYRFFMGVGIGAEYPLSAVITAEWAPTQSRVRMMASVFIFQPIGQVMAQLVSVWVLLALNNKYDFADSTNVAYCKRIIDIHWRWVAGVGAIPALIAIVFRWMITDPGRFTLDVQDQGKQALHDTHSLYPFPAGSEEEGHELQPSPAMTAMTDEMSSVRHANQEDPLPKQFSRQDIRQYFITEGNWRYLAGTSLCWFLLDVAFYGLGINNPRTIAKLWTTHRTEYQDEDVPIWVSDPTSMRRPDDFPPIYRVLMTNAKQSILTIGIGALVGSAIFIKIAPYTPRKTFLVWSFLGLGVLLAITGGTFFRAFQTDLHALSIVFYALCQLFFNLGPNTLTFIIPAEIFPTRYRCTCHGISAASGKLGSVVVQAVLPRITIGGGAAFRAANSDALGWVLVIFAFVMASGAAFAWAWIPELQRPRPLPSKTLEELAEGVRGAEMRGEVVGFRKKVRRLWWVART</sequence>
<name>A0A6A6PD43_9PEZI</name>
<dbReference type="GO" id="GO:0016020">
    <property type="term" value="C:membrane"/>
    <property type="evidence" value="ECO:0007669"/>
    <property type="project" value="UniProtKB-SubCell"/>
</dbReference>
<dbReference type="InterPro" id="IPR020846">
    <property type="entry name" value="MFS_dom"/>
</dbReference>
<feature type="transmembrane region" description="Helical" evidence="5">
    <location>
        <begin position="162"/>
        <end position="187"/>
    </location>
</feature>
<feature type="transmembrane region" description="Helical" evidence="5">
    <location>
        <begin position="446"/>
        <end position="467"/>
    </location>
</feature>
<dbReference type="PROSITE" id="PS50850">
    <property type="entry name" value="MFS"/>
    <property type="match status" value="1"/>
</dbReference>
<dbReference type="AlphaFoldDB" id="A0A6A6PD43"/>
<dbReference type="GO" id="GO:0022857">
    <property type="term" value="F:transmembrane transporter activity"/>
    <property type="evidence" value="ECO:0007669"/>
    <property type="project" value="InterPro"/>
</dbReference>
<dbReference type="Proteomes" id="UP000799766">
    <property type="component" value="Unassembled WGS sequence"/>
</dbReference>
<gene>
    <name evidence="7" type="ORF">BDY21DRAFT_277813</name>
</gene>